<dbReference type="Proteomes" id="UP000019116">
    <property type="component" value="Chromosome 2B"/>
</dbReference>
<dbReference type="AlphaFoldDB" id="A0A3B6C665"/>
<evidence type="ECO:0000313" key="3">
    <source>
        <dbReference type="Proteomes" id="UP000019116"/>
    </source>
</evidence>
<dbReference type="Gramene" id="TraesJAG2B03G00904390.2">
    <property type="protein sequence ID" value="TraesJAG2B03G00904390.2"/>
    <property type="gene ID" value="TraesJAG2B03G00904390"/>
</dbReference>
<protein>
    <submittedName>
        <fullName evidence="2">Uncharacterized protein</fullName>
    </submittedName>
</protein>
<feature type="transmembrane region" description="Helical" evidence="1">
    <location>
        <begin position="183"/>
        <end position="207"/>
    </location>
</feature>
<keyword evidence="1" id="KW-0812">Transmembrane</keyword>
<dbReference type="Gramene" id="TraesRN2B0100554600.1">
    <property type="protein sequence ID" value="TraesRN2B0100554600.1"/>
    <property type="gene ID" value="TraesRN2B0100554600"/>
</dbReference>
<dbReference type="Gramene" id="TraesCS2B03G0546700.1">
    <property type="protein sequence ID" value="TraesCS2B03G0546700.1.CDS"/>
    <property type="gene ID" value="TraesCS2B03G0546700"/>
</dbReference>
<keyword evidence="3" id="KW-1185">Reference proteome</keyword>
<dbReference type="Gramene" id="TraesLDM2B03G00906810.1">
    <property type="protein sequence ID" value="TraesLDM2B03G00906810.1"/>
    <property type="gene ID" value="TraesLDM2B03G00906810"/>
</dbReference>
<dbReference type="RefSeq" id="XP_044323183.1">
    <property type="nucleotide sequence ID" value="XM_044467248.1"/>
</dbReference>
<sequence length="369" mass="42443">MATLTMCRIPTVANGAPGCMCFDEYRTGQVRCVNGCRELDDYLKYRAFVALPPCQNPRTGTILLPGELNNKKLVSTDAGKKFVRSIFQGVWCVVDDGKYFRGTITEANIYVSRDGSAKFHNLEITDEGNHAQRVARRRRNYTEVCTIAKTKFAQAAASLGYTDPNDIPSDIRLLFHRVMNDKALYNIGLYHIHISLVPIGVGMLAFFKIDDHLLTTIPKATRDTILDNLYAECPEIFGKDQNHVLNWVNEARMNTLLNDIYCHIFANYVADEGNICKKQDIRPHDLKLKRGTIEYKILVKRTEVALFLDFLRNRTAHRMQSWILVQNEYTPEDADLVCLLKFRDFLVKVQWLLWRFNMLDRVNFSAIFV</sequence>
<dbReference type="Gramene" id="TraesCS2B02G227200.1">
    <property type="protein sequence ID" value="TraesCS2B02G227200.1"/>
    <property type="gene ID" value="TraesCS2B02G227200"/>
</dbReference>
<proteinExistence type="predicted"/>
<dbReference type="GeneID" id="123044503"/>
<dbReference type="Gramene" id="TraesMAC2B03G00903870.1">
    <property type="protein sequence ID" value="TraesMAC2B03G00903870.1"/>
    <property type="gene ID" value="TraesMAC2B03G00903870"/>
</dbReference>
<reference evidence="2" key="2">
    <citation type="submission" date="2018-10" db="UniProtKB">
        <authorList>
            <consortium name="EnsemblPlants"/>
        </authorList>
    </citation>
    <scope>IDENTIFICATION</scope>
</reference>
<dbReference type="Gramene" id="TraesARI2B03G00917410.1">
    <property type="protein sequence ID" value="TraesARI2B03G00917410.1"/>
    <property type="gene ID" value="TraesARI2B03G00917410"/>
</dbReference>
<keyword evidence="1" id="KW-1133">Transmembrane helix</keyword>
<dbReference type="Gramene" id="TraesJAG2B03G00904390.3">
    <property type="protein sequence ID" value="TraesJAG2B03G00904390.3"/>
    <property type="gene ID" value="TraesJAG2B03G00904390"/>
</dbReference>
<dbReference type="RefSeq" id="XP_044323182.1">
    <property type="nucleotide sequence ID" value="XM_044467247.1"/>
</dbReference>
<accession>A0A3B6C665</accession>
<reference evidence="2" key="1">
    <citation type="submission" date="2018-08" db="EMBL/GenBank/DDBJ databases">
        <authorList>
            <person name="Rossello M."/>
        </authorList>
    </citation>
    <scope>NUCLEOTIDE SEQUENCE [LARGE SCALE GENOMIC DNA]</scope>
    <source>
        <strain evidence="2">cv. Chinese Spring</strain>
    </source>
</reference>
<keyword evidence="1" id="KW-0472">Membrane</keyword>
<dbReference type="Gramene" id="TraesJUL2B03G00910740.1">
    <property type="protein sequence ID" value="TraesJUL2B03G00910740.1"/>
    <property type="gene ID" value="TraesJUL2B03G00910740"/>
</dbReference>
<name>A0A3B6C665_WHEAT</name>
<evidence type="ECO:0000256" key="1">
    <source>
        <dbReference type="SAM" id="Phobius"/>
    </source>
</evidence>
<dbReference type="Gramene" id="TraesSYM2B03G00917460.1">
    <property type="protein sequence ID" value="TraesSYM2B03G00917460.1"/>
    <property type="gene ID" value="TraesSYM2B03G00917460"/>
</dbReference>
<gene>
    <name evidence="2" type="primary">LOC123044503</name>
</gene>
<dbReference type="PANTHER" id="PTHR35161:SF18">
    <property type="entry name" value="METAXIN GLUTATHIONE S-TRANSFERASE DOMAIN-CONTAINING PROTEIN"/>
    <property type="match status" value="1"/>
</dbReference>
<organism evidence="2">
    <name type="scientific">Triticum aestivum</name>
    <name type="common">Wheat</name>
    <dbReference type="NCBI Taxonomy" id="4565"/>
    <lineage>
        <taxon>Eukaryota</taxon>
        <taxon>Viridiplantae</taxon>
        <taxon>Streptophyta</taxon>
        <taxon>Embryophyta</taxon>
        <taxon>Tracheophyta</taxon>
        <taxon>Spermatophyta</taxon>
        <taxon>Magnoliopsida</taxon>
        <taxon>Liliopsida</taxon>
        <taxon>Poales</taxon>
        <taxon>Poaceae</taxon>
        <taxon>BOP clade</taxon>
        <taxon>Pooideae</taxon>
        <taxon>Triticodae</taxon>
        <taxon>Triticeae</taxon>
        <taxon>Triticinae</taxon>
        <taxon>Triticum</taxon>
    </lineage>
</organism>
<dbReference type="EnsemblPlants" id="TraesCS2B02G227200.1">
    <property type="protein sequence ID" value="TraesCS2B02G227200.1"/>
    <property type="gene ID" value="TraesCS2B02G227200"/>
</dbReference>
<evidence type="ECO:0000313" key="2">
    <source>
        <dbReference type="EnsemblPlants" id="TraesCS2B02G227200.1"/>
    </source>
</evidence>
<dbReference type="PANTHER" id="PTHR35161">
    <property type="entry name" value="OS02G0303100 PROTEIN"/>
    <property type="match status" value="1"/>
</dbReference>